<keyword evidence="2" id="KW-0853">WD repeat</keyword>
<organism evidence="5 6">
    <name type="scientific">Coemansia asiatica</name>
    <dbReference type="NCBI Taxonomy" id="1052880"/>
    <lineage>
        <taxon>Eukaryota</taxon>
        <taxon>Fungi</taxon>
        <taxon>Fungi incertae sedis</taxon>
        <taxon>Zoopagomycota</taxon>
        <taxon>Kickxellomycotina</taxon>
        <taxon>Kickxellomycetes</taxon>
        <taxon>Kickxellales</taxon>
        <taxon>Kickxellaceae</taxon>
        <taxon>Coemansia</taxon>
    </lineage>
</organism>
<keyword evidence="6" id="KW-1185">Reference proteome</keyword>
<evidence type="ECO:0008006" key="7">
    <source>
        <dbReference type="Google" id="ProtNLM"/>
    </source>
</evidence>
<keyword evidence="4" id="KW-0539">Nucleus</keyword>
<proteinExistence type="predicted"/>
<protein>
    <recommendedName>
        <fullName evidence="7">WD40 repeat-like protein</fullName>
    </recommendedName>
</protein>
<dbReference type="SUPFAM" id="SSF50978">
    <property type="entry name" value="WD40 repeat-like"/>
    <property type="match status" value="1"/>
</dbReference>
<dbReference type="GO" id="GO:0031080">
    <property type="term" value="C:nuclear pore outer ring"/>
    <property type="evidence" value="ECO:0007669"/>
    <property type="project" value="TreeGrafter"/>
</dbReference>
<dbReference type="InterPro" id="IPR015943">
    <property type="entry name" value="WD40/YVTN_repeat-like_dom_sf"/>
</dbReference>
<evidence type="ECO:0000256" key="4">
    <source>
        <dbReference type="ARBA" id="ARBA00023242"/>
    </source>
</evidence>
<dbReference type="EMBL" id="JANBOH010000273">
    <property type="protein sequence ID" value="KAJ1643282.1"/>
    <property type="molecule type" value="Genomic_DNA"/>
</dbReference>
<dbReference type="InterPro" id="IPR036322">
    <property type="entry name" value="WD40_repeat_dom_sf"/>
</dbReference>
<dbReference type="InterPro" id="IPR001680">
    <property type="entry name" value="WD40_rpt"/>
</dbReference>
<sequence length="371" mass="39839">MSSTLQIQPVARKVTAISWLPPQGGTAYTDTDLYFVTGSGGKHKELVLWTTRNPEFPNPSPKHSADARTNALATVITKVSHDGDVQDIIGLSSSVLVTASSFGTLSIYNVDTENTSDKCIWLRESVTAHKFRNGESAVATSLAAQPSGSADKEIASCGEDGRIAFMQASRADTLQSYEVDSTVITDICWPTAAQVAVTTRGGQIKQFDRRTPNEVAAVFVDPSNTHAFECISAHPSQSHRLATGTSSGTILLWDVRNPRMPVSEAFHVHATNVWQVAFDPTDASRIISCSEDATLAVTQWVAEGSAGASALGVKPERTRGVRRLSSMFNALSVNCFDACPYTRTNLLIAGSDSGNLLMDNGTDSEFGYDFH</sequence>
<dbReference type="PANTHER" id="PTHR22652">
    <property type="entry name" value="NUCLEOPORIN NUP43"/>
    <property type="match status" value="1"/>
</dbReference>
<dbReference type="Proteomes" id="UP001145021">
    <property type="component" value="Unassembled WGS sequence"/>
</dbReference>
<dbReference type="Pfam" id="PF00400">
    <property type="entry name" value="WD40"/>
    <property type="match status" value="2"/>
</dbReference>
<evidence type="ECO:0000256" key="2">
    <source>
        <dbReference type="ARBA" id="ARBA00022574"/>
    </source>
</evidence>
<dbReference type="PANTHER" id="PTHR22652:SF0">
    <property type="entry name" value="NUCLEOPORIN NUP43"/>
    <property type="match status" value="1"/>
</dbReference>
<dbReference type="SMART" id="SM00320">
    <property type="entry name" value="WD40"/>
    <property type="match status" value="6"/>
</dbReference>
<accession>A0A9W8CI40</accession>
<reference evidence="5" key="1">
    <citation type="submission" date="2022-07" db="EMBL/GenBank/DDBJ databases">
        <title>Phylogenomic reconstructions and comparative analyses of Kickxellomycotina fungi.</title>
        <authorList>
            <person name="Reynolds N.K."/>
            <person name="Stajich J.E."/>
            <person name="Barry K."/>
            <person name="Grigoriev I.V."/>
            <person name="Crous P."/>
            <person name="Smith M.E."/>
        </authorList>
    </citation>
    <scope>NUCLEOTIDE SEQUENCE</scope>
    <source>
        <strain evidence="5">NBRC 105413</strain>
    </source>
</reference>
<evidence type="ECO:0000313" key="5">
    <source>
        <dbReference type="EMBL" id="KAJ1643282.1"/>
    </source>
</evidence>
<evidence type="ECO:0000313" key="6">
    <source>
        <dbReference type="Proteomes" id="UP001145021"/>
    </source>
</evidence>
<dbReference type="Gene3D" id="2.130.10.10">
    <property type="entry name" value="YVTN repeat-like/Quinoprotein amine dehydrogenase"/>
    <property type="match status" value="1"/>
</dbReference>
<evidence type="ECO:0000256" key="3">
    <source>
        <dbReference type="ARBA" id="ARBA00022737"/>
    </source>
</evidence>
<gene>
    <name evidence="5" type="ORF">LPJ64_004941</name>
</gene>
<keyword evidence="3" id="KW-0677">Repeat</keyword>
<evidence type="ECO:0000256" key="1">
    <source>
        <dbReference type="ARBA" id="ARBA00004123"/>
    </source>
</evidence>
<dbReference type="AlphaFoldDB" id="A0A9W8CI40"/>
<comment type="caution">
    <text evidence="5">The sequence shown here is derived from an EMBL/GenBank/DDBJ whole genome shotgun (WGS) entry which is preliminary data.</text>
</comment>
<comment type="subcellular location">
    <subcellularLocation>
        <location evidence="1">Nucleus</location>
    </subcellularLocation>
</comment>
<name>A0A9W8CI40_9FUNG</name>